<dbReference type="InterPro" id="IPR026365">
    <property type="entry name" value="BcepMu_gp16"/>
</dbReference>
<dbReference type="Proteomes" id="UP000480763">
    <property type="component" value="Unassembled WGS sequence"/>
</dbReference>
<keyword evidence="1" id="KW-0238">DNA-binding</keyword>
<sequence length="72" mass="7874">MQTKSAPLTKEQIKENLRSQGKTLAQFAKENGFDVHDVYRVIGGSRKGHYGKGHQIAVALGLKVPPQTADID</sequence>
<comment type="caution">
    <text evidence="1">The sequence shown here is derived from an EMBL/GenBank/DDBJ whole genome shotgun (WGS) entry which is preliminary data.</text>
</comment>
<dbReference type="GO" id="GO:0003677">
    <property type="term" value="F:DNA binding"/>
    <property type="evidence" value="ECO:0007669"/>
    <property type="project" value="UniProtKB-KW"/>
</dbReference>
<name>A0A333XIZ8_ACIBA</name>
<evidence type="ECO:0000313" key="1">
    <source>
        <dbReference type="EMBL" id="MYM78759.1"/>
    </source>
</evidence>
<gene>
    <name evidence="1" type="ORF">GSE42_12560</name>
</gene>
<dbReference type="NCBIfam" id="TIGR04111">
    <property type="entry name" value="BcepMu_gp16"/>
    <property type="match status" value="1"/>
</dbReference>
<proteinExistence type="predicted"/>
<dbReference type="Gene3D" id="1.10.260.40">
    <property type="entry name" value="lambda repressor-like DNA-binding domains"/>
    <property type="match status" value="1"/>
</dbReference>
<dbReference type="InterPro" id="IPR010982">
    <property type="entry name" value="Lambda_DNA-bd_dom_sf"/>
</dbReference>
<protein>
    <submittedName>
        <fullName evidence="1">DNA-binding protein</fullName>
    </submittedName>
</protein>
<dbReference type="EMBL" id="WWCH01000001">
    <property type="protein sequence ID" value="MYM78759.1"/>
    <property type="molecule type" value="Genomic_DNA"/>
</dbReference>
<accession>A0A333XIZ8</accession>
<dbReference type="RefSeq" id="WP_017398474.1">
    <property type="nucleotide sequence ID" value="NZ_CP059300.1"/>
</dbReference>
<reference evidence="1 2" key="1">
    <citation type="journal article" date="2017" name="Ann. Clin. Microbiol. Antimicrob.">
        <title>New eight genes identified at the clinical multidrug-resistant Acinetobacter baumannii DMS06669 strain in a Vietnam hospital.</title>
        <authorList>
            <person name="Si-Tuan N."/>
            <person name="Ngoc H.M."/>
            <person name="Hang P.T.T."/>
            <person name="Nguyen C."/>
            <person name="Van P.H."/>
            <person name="Huong N.T."/>
        </authorList>
    </citation>
    <scope>NUCLEOTIDE SEQUENCE [LARGE SCALE GENOMIC DNA]</scope>
    <source>
        <strain evidence="1 2">DMS06669</strain>
    </source>
</reference>
<organism evidence="1 2">
    <name type="scientific">Acinetobacter baumannii</name>
    <dbReference type="NCBI Taxonomy" id="470"/>
    <lineage>
        <taxon>Bacteria</taxon>
        <taxon>Pseudomonadati</taxon>
        <taxon>Pseudomonadota</taxon>
        <taxon>Gammaproteobacteria</taxon>
        <taxon>Moraxellales</taxon>
        <taxon>Moraxellaceae</taxon>
        <taxon>Acinetobacter</taxon>
        <taxon>Acinetobacter calcoaceticus/baumannii complex</taxon>
    </lineage>
</organism>
<evidence type="ECO:0000313" key="2">
    <source>
        <dbReference type="Proteomes" id="UP000480763"/>
    </source>
</evidence>
<dbReference type="AlphaFoldDB" id="A0A333XIZ8"/>